<comment type="similarity">
    <text evidence="1">Belongs to the peptidase S58 family.</text>
</comment>
<dbReference type="AlphaFoldDB" id="A0A4P8YNM7"/>
<gene>
    <name evidence="2" type="ORF">FEM41_23915</name>
</gene>
<proteinExistence type="inferred from homology"/>
<dbReference type="InterPro" id="IPR005321">
    <property type="entry name" value="Peptidase_S58_DmpA"/>
</dbReference>
<dbReference type="RefSeq" id="WP_138098979.1">
    <property type="nucleotide sequence ID" value="NZ_CP040428.1"/>
</dbReference>
<dbReference type="GO" id="GO:0004177">
    <property type="term" value="F:aminopeptidase activity"/>
    <property type="evidence" value="ECO:0007669"/>
    <property type="project" value="TreeGrafter"/>
</dbReference>
<accession>A0A4P8YNM7</accession>
<keyword evidence="3" id="KW-1185">Reference proteome</keyword>
<reference evidence="2 3" key="1">
    <citation type="submission" date="2019-05" db="EMBL/GenBank/DDBJ databases">
        <title>Complete genome sequence of Izhakiella calystegiae KSNA2, an endophyte isolated from beach morning glory (Calystegia soldanella).</title>
        <authorList>
            <person name="Jiang L."/>
            <person name="Jeong J.C."/>
            <person name="Kim C.Y."/>
            <person name="Kim D.H."/>
            <person name="Kim S.W."/>
            <person name="Lee j."/>
        </authorList>
    </citation>
    <scope>NUCLEOTIDE SEQUENCE [LARGE SCALE GENOMIC DNA]</scope>
    <source>
        <strain evidence="2 3">KSNA2</strain>
    </source>
</reference>
<dbReference type="KEGG" id="izh:FEM41_23915"/>
<dbReference type="CDD" id="cd02252">
    <property type="entry name" value="nylC_like"/>
    <property type="match status" value="1"/>
</dbReference>
<evidence type="ECO:0000313" key="2">
    <source>
        <dbReference type="EMBL" id="QCT22470.1"/>
    </source>
</evidence>
<organism evidence="2 3">
    <name type="scientific">Jejubacter calystegiae</name>
    <dbReference type="NCBI Taxonomy" id="2579935"/>
    <lineage>
        <taxon>Bacteria</taxon>
        <taxon>Pseudomonadati</taxon>
        <taxon>Pseudomonadota</taxon>
        <taxon>Gammaproteobacteria</taxon>
        <taxon>Enterobacterales</taxon>
        <taxon>Enterobacteriaceae</taxon>
        <taxon>Jejubacter</taxon>
    </lineage>
</organism>
<dbReference type="OrthoDB" id="9808347at2"/>
<dbReference type="PANTHER" id="PTHR36512:SF3">
    <property type="entry name" value="BLR5678 PROTEIN"/>
    <property type="match status" value="1"/>
</dbReference>
<name>A0A4P8YNM7_9ENTR</name>
<dbReference type="PANTHER" id="PTHR36512">
    <property type="entry name" value="D-AMINOPEPTIDASE"/>
    <property type="match status" value="1"/>
</dbReference>
<evidence type="ECO:0000256" key="1">
    <source>
        <dbReference type="ARBA" id="ARBA00007068"/>
    </source>
</evidence>
<dbReference type="SUPFAM" id="SSF56266">
    <property type="entry name" value="DmpA/ArgJ-like"/>
    <property type="match status" value="1"/>
</dbReference>
<dbReference type="InterPro" id="IPR016117">
    <property type="entry name" value="ArgJ-like_dom_sf"/>
</dbReference>
<evidence type="ECO:0000313" key="3">
    <source>
        <dbReference type="Proteomes" id="UP000302163"/>
    </source>
</evidence>
<dbReference type="Gene3D" id="3.60.70.12">
    <property type="entry name" value="L-amino peptidase D-ALA esterase/amidase"/>
    <property type="match status" value="1"/>
</dbReference>
<protein>
    <submittedName>
        <fullName evidence="2">P1 family peptidase</fullName>
    </submittedName>
</protein>
<dbReference type="Proteomes" id="UP000302163">
    <property type="component" value="Chromosome"/>
</dbReference>
<dbReference type="Pfam" id="PF03576">
    <property type="entry name" value="Peptidase_S58"/>
    <property type="match status" value="1"/>
</dbReference>
<dbReference type="EMBL" id="CP040428">
    <property type="protein sequence ID" value="QCT22470.1"/>
    <property type="molecule type" value="Genomic_DNA"/>
</dbReference>
<sequence length="321" mass="32032">MAGSLCDIPDVSVGHAQDAEAQTGCSVVLFGQGAVCGVDVRGAAPGTRETDLLNPVNAVQKVDALVLSGGSAFGLDAASGVMRWLEEQGRGFETGYGRVPIVPAAVIFDLNFGDPRVRPDAAMGYRAAQLASRAPFASGNTGAGVGATLGKMIGISRAMKGGIGSACVAGPGGLRVAAMVVVNALGEVRDPDNGQRLAGACDEQGQLLDLPSLALRAEGGAEFSSGANTTIGVVCCNARLDKTAMTKVAQMAHDGLARTIWPVHTMSDGDTLFAATTDGVAASVTIVGMLAAQAVASAVIDGVSSAHSARGVPGLATLGGE</sequence>